<protein>
    <submittedName>
        <fullName evidence="1">Sporulation protein YabP</fullName>
    </submittedName>
</protein>
<dbReference type="PIRSF" id="PIRSF011576">
    <property type="entry name" value="YabP"/>
    <property type="match status" value="1"/>
</dbReference>
<dbReference type="Proteomes" id="UP000823912">
    <property type="component" value="Unassembled WGS sequence"/>
</dbReference>
<accession>A0A9D1EAI1</accession>
<comment type="caution">
    <text evidence="1">The sequence shown here is derived from an EMBL/GenBank/DDBJ whole genome shotgun (WGS) entry which is preliminary data.</text>
</comment>
<name>A0A9D1EAI1_9FIRM</name>
<dbReference type="InterPro" id="IPR022476">
    <property type="entry name" value="Spore_YabP/YqfC"/>
</dbReference>
<evidence type="ECO:0000313" key="1">
    <source>
        <dbReference type="EMBL" id="HIR71158.1"/>
    </source>
</evidence>
<evidence type="ECO:0000313" key="2">
    <source>
        <dbReference type="Proteomes" id="UP000823912"/>
    </source>
</evidence>
<dbReference type="Pfam" id="PF07873">
    <property type="entry name" value="YabP"/>
    <property type="match status" value="1"/>
</dbReference>
<dbReference type="GO" id="GO:0030435">
    <property type="term" value="P:sporulation resulting in formation of a cellular spore"/>
    <property type="evidence" value="ECO:0007669"/>
    <property type="project" value="InterPro"/>
</dbReference>
<dbReference type="InterPro" id="IPR038705">
    <property type="entry name" value="YabP_sf"/>
</dbReference>
<dbReference type="InterPro" id="IPR012504">
    <property type="entry name" value="Spore_YabP"/>
</dbReference>
<reference evidence="1" key="1">
    <citation type="submission" date="2020-10" db="EMBL/GenBank/DDBJ databases">
        <authorList>
            <person name="Gilroy R."/>
        </authorList>
    </citation>
    <scope>NUCLEOTIDE SEQUENCE</scope>
    <source>
        <strain evidence="1">ChiSjej5B23-6657</strain>
    </source>
</reference>
<dbReference type="AlphaFoldDB" id="A0A9D1EAI1"/>
<sequence>MEEKILTSNHKLLASNRSTASLSGVLDVISFDLKEILLETEQGMLTIKGSDLHINRLSVEKGDVEIEGKLDAFLYSDMSHAKGSGESLLGRLFK</sequence>
<proteinExistence type="predicted"/>
<dbReference type="EMBL" id="DVHM01000123">
    <property type="protein sequence ID" value="HIR71158.1"/>
    <property type="molecule type" value="Genomic_DNA"/>
</dbReference>
<dbReference type="Gene3D" id="2.60.40.2000">
    <property type="match status" value="1"/>
</dbReference>
<reference evidence="1" key="2">
    <citation type="journal article" date="2021" name="PeerJ">
        <title>Extensive microbial diversity within the chicken gut microbiome revealed by metagenomics and culture.</title>
        <authorList>
            <person name="Gilroy R."/>
            <person name="Ravi A."/>
            <person name="Getino M."/>
            <person name="Pursley I."/>
            <person name="Horton D.L."/>
            <person name="Alikhan N.F."/>
            <person name="Baker D."/>
            <person name="Gharbi K."/>
            <person name="Hall N."/>
            <person name="Watson M."/>
            <person name="Adriaenssens E.M."/>
            <person name="Foster-Nyarko E."/>
            <person name="Jarju S."/>
            <person name="Secka A."/>
            <person name="Antonio M."/>
            <person name="Oren A."/>
            <person name="Chaudhuri R.R."/>
            <person name="La Ragione R."/>
            <person name="Hildebrand F."/>
            <person name="Pallen M.J."/>
        </authorList>
    </citation>
    <scope>NUCLEOTIDE SEQUENCE</scope>
    <source>
        <strain evidence="1">ChiSjej5B23-6657</strain>
    </source>
</reference>
<gene>
    <name evidence="1" type="primary">yabP</name>
    <name evidence="1" type="ORF">IAA55_07740</name>
</gene>
<organism evidence="1 2">
    <name type="scientific">Candidatus Pullilachnospira gallistercoris</name>
    <dbReference type="NCBI Taxonomy" id="2840911"/>
    <lineage>
        <taxon>Bacteria</taxon>
        <taxon>Bacillati</taxon>
        <taxon>Bacillota</taxon>
        <taxon>Clostridia</taxon>
        <taxon>Lachnospirales</taxon>
        <taxon>Lachnospiraceae</taxon>
        <taxon>Lachnospiraceae incertae sedis</taxon>
        <taxon>Candidatus Pullilachnospira</taxon>
    </lineage>
</organism>
<dbReference type="NCBIfam" id="TIGR02892">
    <property type="entry name" value="spore_yabP"/>
    <property type="match status" value="1"/>
</dbReference>